<dbReference type="InterPro" id="IPR018202">
    <property type="entry name" value="Ser_caboxypep_ser_AS"/>
</dbReference>
<dbReference type="GO" id="GO:0006508">
    <property type="term" value="P:proteolysis"/>
    <property type="evidence" value="ECO:0007669"/>
    <property type="project" value="UniProtKB-KW"/>
</dbReference>
<dbReference type="Gene3D" id="2.60.120.1040">
    <property type="entry name" value="ZPR1, A/B domain"/>
    <property type="match status" value="1"/>
</dbReference>
<accession>A0A7J6PDY3</accession>
<keyword evidence="4" id="KW-0732">Signal</keyword>
<evidence type="ECO:0000256" key="4">
    <source>
        <dbReference type="ARBA" id="ARBA00022729"/>
    </source>
</evidence>
<dbReference type="GO" id="GO:0008270">
    <property type="term" value="F:zinc ion binding"/>
    <property type="evidence" value="ECO:0007669"/>
    <property type="project" value="InterPro"/>
</dbReference>
<dbReference type="SUPFAM" id="SSF103481">
    <property type="entry name" value="Multidrug resistance efflux transporter EmrE"/>
    <property type="match status" value="1"/>
</dbReference>
<keyword evidence="2 7" id="KW-0121">Carboxypeptidase</keyword>
<dbReference type="PANTHER" id="PTHR11802">
    <property type="entry name" value="SERINE PROTEASE FAMILY S10 SERINE CARBOXYPEPTIDASE"/>
    <property type="match status" value="1"/>
</dbReference>
<evidence type="ECO:0000256" key="8">
    <source>
        <dbReference type="SAM" id="MobiDB-lite"/>
    </source>
</evidence>
<organism evidence="10 11">
    <name type="scientific">Perkinsus olseni</name>
    <name type="common">Perkinsus atlanticus</name>
    <dbReference type="NCBI Taxonomy" id="32597"/>
    <lineage>
        <taxon>Eukaryota</taxon>
        <taxon>Sar</taxon>
        <taxon>Alveolata</taxon>
        <taxon>Perkinsozoa</taxon>
        <taxon>Perkinsea</taxon>
        <taxon>Perkinsida</taxon>
        <taxon>Perkinsidae</taxon>
        <taxon>Perkinsus</taxon>
    </lineage>
</organism>
<evidence type="ECO:0000256" key="5">
    <source>
        <dbReference type="ARBA" id="ARBA00022801"/>
    </source>
</evidence>
<dbReference type="EMBL" id="JABANP010000033">
    <property type="protein sequence ID" value="KAF4694403.1"/>
    <property type="molecule type" value="Genomic_DNA"/>
</dbReference>
<dbReference type="Pfam" id="PF00450">
    <property type="entry name" value="Peptidase_S10"/>
    <property type="match status" value="1"/>
</dbReference>
<dbReference type="SMART" id="SM00709">
    <property type="entry name" value="Zpr1"/>
    <property type="match status" value="1"/>
</dbReference>
<feature type="domain" description="Zinc finger ZPR1-type" evidence="9">
    <location>
        <begin position="64"/>
        <end position="195"/>
    </location>
</feature>
<dbReference type="InterPro" id="IPR042451">
    <property type="entry name" value="ZPR1_A/B_dom"/>
</dbReference>
<dbReference type="InterPro" id="IPR001563">
    <property type="entry name" value="Peptidase_S10"/>
</dbReference>
<dbReference type="OrthoDB" id="440709at2759"/>
<dbReference type="Proteomes" id="UP000541610">
    <property type="component" value="Unassembled WGS sequence"/>
</dbReference>
<dbReference type="Gene3D" id="3.40.50.1820">
    <property type="entry name" value="alpha/beta hydrolase"/>
    <property type="match status" value="2"/>
</dbReference>
<dbReference type="SUPFAM" id="SSF53474">
    <property type="entry name" value="alpha/beta-Hydrolases"/>
    <property type="match status" value="1"/>
</dbReference>
<dbReference type="PANTHER" id="PTHR11802:SF113">
    <property type="entry name" value="SERINE CARBOXYPEPTIDASE CTSA-4.1"/>
    <property type="match status" value="1"/>
</dbReference>
<evidence type="ECO:0000256" key="1">
    <source>
        <dbReference type="ARBA" id="ARBA00009431"/>
    </source>
</evidence>
<dbReference type="InterPro" id="IPR029058">
    <property type="entry name" value="AB_hydrolase_fold"/>
</dbReference>
<evidence type="ECO:0000256" key="6">
    <source>
        <dbReference type="ARBA" id="ARBA00023180"/>
    </source>
</evidence>
<keyword evidence="6" id="KW-0325">Glycoprotein</keyword>
<evidence type="ECO:0000313" key="10">
    <source>
        <dbReference type="EMBL" id="KAF4694403.1"/>
    </source>
</evidence>
<dbReference type="InterPro" id="IPR004457">
    <property type="entry name" value="Znf_ZPR1"/>
</dbReference>
<protein>
    <recommendedName>
        <fullName evidence="7">Carboxypeptidase</fullName>
        <ecNumber evidence="7">3.4.16.-</ecNumber>
    </recommendedName>
</protein>
<evidence type="ECO:0000259" key="9">
    <source>
        <dbReference type="SMART" id="SM00709"/>
    </source>
</evidence>
<proteinExistence type="inferred from homology"/>
<evidence type="ECO:0000256" key="7">
    <source>
        <dbReference type="RuleBase" id="RU361156"/>
    </source>
</evidence>
<gene>
    <name evidence="10" type="ORF">FOZ60_008273</name>
</gene>
<name>A0A7J6PDY3_PEROL</name>
<keyword evidence="5 7" id="KW-0378">Hydrolase</keyword>
<dbReference type="InterPro" id="IPR037185">
    <property type="entry name" value="EmrE-like"/>
</dbReference>
<dbReference type="GO" id="GO:0004185">
    <property type="term" value="F:serine-type carboxypeptidase activity"/>
    <property type="evidence" value="ECO:0007669"/>
    <property type="project" value="UniProtKB-UniRule"/>
</dbReference>
<comment type="similarity">
    <text evidence="1 7">Belongs to the peptidase S10 family.</text>
</comment>
<evidence type="ECO:0000256" key="3">
    <source>
        <dbReference type="ARBA" id="ARBA00022670"/>
    </source>
</evidence>
<dbReference type="PRINTS" id="PR00724">
    <property type="entry name" value="CRBOXYPTASEC"/>
</dbReference>
<dbReference type="EC" id="3.4.16.-" evidence="7"/>
<feature type="region of interest" description="Disordered" evidence="8">
    <location>
        <begin position="637"/>
        <end position="657"/>
    </location>
</feature>
<dbReference type="InterPro" id="IPR056180">
    <property type="entry name" value="ZPR1_jr_dom"/>
</dbReference>
<reference evidence="10 11" key="1">
    <citation type="submission" date="2020-04" db="EMBL/GenBank/DDBJ databases">
        <title>Perkinsus olseni comparative genomics.</title>
        <authorList>
            <person name="Bogema D.R."/>
        </authorList>
    </citation>
    <scope>NUCLEOTIDE SEQUENCE [LARGE SCALE GENOMIC DNA]</scope>
    <source>
        <strain evidence="10">00978-12</strain>
    </source>
</reference>
<sequence>MSMIMLELEKFCATCPEDTWIPLDDGIQWLCTSLGYEDKDEFEDAIKGSFKDFLSKLPQFEMKQQDGKWYFKPIAMKEDLDKSTWGRPQRMTLHITERKQLWTIFLKSSHAQVEIPEIEFEIGADMTRQVDTIYNFIAAAVLNLGDYIKTHQKTMSEDQLQKMCDAVSELNRILDVEEPFTWIVRDPSGRSCFKPADDVKVEYLDLDTISEEGEGEQAEERRLPLVLVVQFFGRKAVVREGCCCFMASSSSSSWLPPVLLSTSCWALSDICCDHLIDASGHTMNGEGDAKVALSSPPKPSVSPEFMALVGALLSLASGLAGLALLPLPEVPSLEGLATLAGVLHFLSYYCLLRAYSEIPSTVITPLLQLSALLMLPLHAITGTKPISPLTIMATVVTTVGGLLPAVRGDITLLVQPGFWCGDRGMGVSLCILSEVLSVAYNILMHFCTHTSATSGYPSVEDSLLSSAFAAYSRCGNGLCALSLVLLVPSIRYGMIRPRAERRLMLVQDATAKSPSLRRVRVRLGFKCLAGALLSQGLSLLGVSLAPFAYARCSSAALVNAAEGGLQQVCNLVLAVFLWSVTGVGRPASDIGVKVASAIVVLAGLYMSTADRLCIHGVFGTSRPLPLGDVERFAAQQWPDDGPASASSRGGGPRAHQRPRQTFLIVNAAGTDVATSNSAVDEEIVFVYPWSALAPSADAVDNSRLLLPDLHSILSGAKLSSDDAVEDRKWLVPDSVDAAFRAQAKTWLELTKTKWLSLVKSHDKVKGLVACLALQERAANALGEWVKLCGRRLEAVDAGSAKERLKRLEARVRAAMVILEEQLPAIGLEEAVSASLPDSPNTLVDLLPYEKVKAFLVDTLFPHIADAVEPRRMFTQAASDTLTRELAVLKSLVEKIVDEVRPALLANLPLPTSTGQEVLEREKEIRRILSDDLELSVVARGEEAYRACLVAWESRQKQVLAICSDAGRAAGIARSVEAEGRMLIEVVTQLERKSSSNVAHIEKSAEAYKGYVAEVVRRRKAHDEYVNLVHVAETKIAAALRKEMIARHEFASTDWKASSFESRRSANCMLPLLTDADVPDAGGARVNMEDGRTVASCEDVGQLIMDSLTLSDDALARLRSHWEEEPTDNASFEPKLTVTSMRQKDGLCDPSVAQFAGYFDARPKKSYFFWFFESRHDPENDPTVMWLTGGPGCSSQLALLGENGPCSVNKAGTGTIPNEYSWNNRSNVFWVDQPPGTGFSKGQYDYDEDGVAEDMYWFLVHLFTKHPEYNRKFYITGESYAGHYIPAISHKIYLENKKANGLTIHLEGCGHWQRYKEMLDAVPGCVEAIRKCNKAGGIPCTKAFFQCNRALFTPYQSKDLNPYDMRQKCEHPPLCYDFSNVDKFLNDKRVQEELGVDTKWQECNTIVNVMFNWDFMHNFHHLLIDQVEAGTRVLIYAGDVDYICNWIGNKHWALNLEWEGQEQFNKQDDLDIKVFTEIKEAGHMVPMDQPAVALRMLNDFLDNKLPSHHLSPPEHISLEASEQFEASEQYVFGG</sequence>
<dbReference type="Pfam" id="PF22794">
    <property type="entry name" value="jr-ZPR1"/>
    <property type="match status" value="1"/>
</dbReference>
<evidence type="ECO:0000256" key="2">
    <source>
        <dbReference type="ARBA" id="ARBA00022645"/>
    </source>
</evidence>
<comment type="caution">
    <text evidence="10">The sequence shown here is derived from an EMBL/GenBank/DDBJ whole genome shotgun (WGS) entry which is preliminary data.</text>
</comment>
<dbReference type="PROSITE" id="PS00131">
    <property type="entry name" value="CARBOXYPEPT_SER_SER"/>
    <property type="match status" value="1"/>
</dbReference>
<keyword evidence="3 7" id="KW-0645">Protease</keyword>
<evidence type="ECO:0000313" key="11">
    <source>
        <dbReference type="Proteomes" id="UP000541610"/>
    </source>
</evidence>